<dbReference type="InterPro" id="IPR029044">
    <property type="entry name" value="Nucleotide-diphossugar_trans"/>
</dbReference>
<dbReference type="GO" id="GO:0016757">
    <property type="term" value="F:glycosyltransferase activity"/>
    <property type="evidence" value="ECO:0007669"/>
    <property type="project" value="UniProtKB-KW"/>
</dbReference>
<dbReference type="Gene3D" id="3.90.550.10">
    <property type="entry name" value="Spore Coat Polysaccharide Biosynthesis Protein SpsA, Chain A"/>
    <property type="match status" value="1"/>
</dbReference>
<dbReference type="Proteomes" id="UP001241748">
    <property type="component" value="Unassembled WGS sequence"/>
</dbReference>
<dbReference type="RefSeq" id="WP_306076511.1">
    <property type="nucleotide sequence ID" value="NZ_JAROBZ020000003.1"/>
</dbReference>
<dbReference type="EMBL" id="JAROBZ020000003">
    <property type="protein sequence ID" value="MFB3170436.1"/>
    <property type="molecule type" value="Genomic_DNA"/>
</dbReference>
<dbReference type="EC" id="2.4.-.-" evidence="2"/>
<proteinExistence type="predicted"/>
<evidence type="ECO:0000259" key="1">
    <source>
        <dbReference type="Pfam" id="PF00535"/>
    </source>
</evidence>
<protein>
    <submittedName>
        <fullName evidence="2">Glycosyltransferase</fullName>
        <ecNumber evidence="2">2.4.-.-</ecNumber>
    </submittedName>
</protein>
<organism evidence="2 3">
    <name type="scientific">Neobacillus driksii</name>
    <dbReference type="NCBI Taxonomy" id="3035913"/>
    <lineage>
        <taxon>Bacteria</taxon>
        <taxon>Bacillati</taxon>
        <taxon>Bacillota</taxon>
        <taxon>Bacilli</taxon>
        <taxon>Bacillales</taxon>
        <taxon>Bacillaceae</taxon>
        <taxon>Neobacillus</taxon>
    </lineage>
</organism>
<evidence type="ECO:0000313" key="2">
    <source>
        <dbReference type="EMBL" id="MFB3170436.1"/>
    </source>
</evidence>
<dbReference type="InterPro" id="IPR001173">
    <property type="entry name" value="Glyco_trans_2-like"/>
</dbReference>
<keyword evidence="2" id="KW-0808">Transferase</keyword>
<feature type="domain" description="Glycosyltransferase 2-like" evidence="1">
    <location>
        <begin position="21"/>
        <end position="147"/>
    </location>
</feature>
<sequence length="278" mass="32586">MKLTMVVVLYKLKPEESKTFQTLSRIINSNNSSFNDIELILYDNSPMEQDFIPPLHEGIHITYKHDHRNLGIAAAYNYAWSVAKANNSQWLLLLDHDTELTQEYLDCILNLPNVPEEVVAVVPKINSENTMISPVYSQFLRPLKEERPSPGIQDRPVMAINSGALLSVNFLNEINGFNKDFSLDYLDHWLFFKIYEKRRKVLLIDVSLEHELSVLDYTRVSVQRYQSILDSEVNFYQNFKKDLFLQYRIQLAKRFLKQVLTVKNKKIAYLTLKRFFSL</sequence>
<accession>A0ABV4Z010</accession>
<dbReference type="SUPFAM" id="SSF53448">
    <property type="entry name" value="Nucleotide-diphospho-sugar transferases"/>
    <property type="match status" value="1"/>
</dbReference>
<evidence type="ECO:0000313" key="3">
    <source>
        <dbReference type="Proteomes" id="UP001241748"/>
    </source>
</evidence>
<comment type="caution">
    <text evidence="2">The sequence shown here is derived from an EMBL/GenBank/DDBJ whole genome shotgun (WGS) entry which is preliminary data.</text>
</comment>
<keyword evidence="2" id="KW-0328">Glycosyltransferase</keyword>
<gene>
    <name evidence="2" type="ORF">P5G62_025315</name>
</gene>
<name>A0ABV4Z010_9BACI</name>
<dbReference type="Pfam" id="PF00535">
    <property type="entry name" value="Glycos_transf_2"/>
    <property type="match status" value="1"/>
</dbReference>
<keyword evidence="3" id="KW-1185">Reference proteome</keyword>
<reference evidence="2 3" key="1">
    <citation type="submission" date="2024-05" db="EMBL/GenBank/DDBJ databases">
        <authorList>
            <person name="Venkateswaran K."/>
        </authorList>
    </citation>
    <scope>NUCLEOTIDE SEQUENCE [LARGE SCALE GENOMIC DNA]</scope>
    <source>
        <strain evidence="2 3">179-C4-2-HS</strain>
    </source>
</reference>